<sequence length="530" mass="60623">MSDALSRSLDVIKGQRLNVGRQSIYVPTLAKASLQASDDDVFPLMNKVQEFLASDQQFMLVLGDSGSGQSTFARHLECQLWSSYENHGPVPLFIDFTTIDQLGEYLIEKQLSTYDISDDQIQELKLHRQFVIICDGYGESQQFVNVYKKNKLIQIGQWKAKMIVTCKSQYLGQDYRSHFIPEGNDLYNRQTTNLFREAVIAPFSKEQIENYVEQYVSLDPRTWTTKDYMDKLITIPNLMDLALPGVTEDQQDLSAIKITRVQLYDTFVRHWLSVNSRRLQQIVLPKEDRDVLDRLLEAGFITNGIAFSKRLATAIFEQQDGNPVVQYVHVRDKTTWRAAFFGTDLETRMLRESIPLTRIGSQHQFLHRSLLEYFFSLAVFDPSSCNDHDGFAPQSDISSRRVMFFDASNILFKRSLLAEPSVIQFLCERAKQHPDFEMQLLAVIEQSKIDATVATAAANATTILVRAEVPFNSADFRGIRTPGADSFQSQFDTFESQIKYAQSRRNDLQAVALVEEQTKQVDLSNAQMEK</sequence>
<organism evidence="2 3">
    <name type="scientific">Linnemannia elongata AG-77</name>
    <dbReference type="NCBI Taxonomy" id="1314771"/>
    <lineage>
        <taxon>Eukaryota</taxon>
        <taxon>Fungi</taxon>
        <taxon>Fungi incertae sedis</taxon>
        <taxon>Mucoromycota</taxon>
        <taxon>Mortierellomycotina</taxon>
        <taxon>Mortierellomycetes</taxon>
        <taxon>Mortierellales</taxon>
        <taxon>Mortierellaceae</taxon>
        <taxon>Linnemannia</taxon>
    </lineage>
</organism>
<dbReference type="Gene3D" id="3.40.50.300">
    <property type="entry name" value="P-loop containing nucleotide triphosphate hydrolases"/>
    <property type="match status" value="1"/>
</dbReference>
<proteinExistence type="predicted"/>
<dbReference type="Pfam" id="PF05729">
    <property type="entry name" value="NACHT"/>
    <property type="match status" value="1"/>
</dbReference>
<feature type="domain" description="NACHT" evidence="1">
    <location>
        <begin position="59"/>
        <end position="217"/>
    </location>
</feature>
<dbReference type="AlphaFoldDB" id="A0A197K641"/>
<evidence type="ECO:0000259" key="1">
    <source>
        <dbReference type="Pfam" id="PF05729"/>
    </source>
</evidence>
<evidence type="ECO:0000313" key="2">
    <source>
        <dbReference type="EMBL" id="OAQ32638.1"/>
    </source>
</evidence>
<dbReference type="InterPro" id="IPR027417">
    <property type="entry name" value="P-loop_NTPase"/>
</dbReference>
<accession>A0A197K641</accession>
<gene>
    <name evidence="2" type="ORF">K457DRAFT_16201</name>
</gene>
<keyword evidence="3" id="KW-1185">Reference proteome</keyword>
<dbReference type="OrthoDB" id="2443807at2759"/>
<protein>
    <recommendedName>
        <fullName evidence="1">NACHT domain-containing protein</fullName>
    </recommendedName>
</protein>
<name>A0A197K641_9FUNG</name>
<dbReference type="Proteomes" id="UP000078512">
    <property type="component" value="Unassembled WGS sequence"/>
</dbReference>
<dbReference type="EMBL" id="KV442024">
    <property type="protein sequence ID" value="OAQ32638.1"/>
    <property type="molecule type" value="Genomic_DNA"/>
</dbReference>
<dbReference type="InterPro" id="IPR007111">
    <property type="entry name" value="NACHT_NTPase"/>
</dbReference>
<evidence type="ECO:0000313" key="3">
    <source>
        <dbReference type="Proteomes" id="UP000078512"/>
    </source>
</evidence>
<reference evidence="2 3" key="1">
    <citation type="submission" date="2016-05" db="EMBL/GenBank/DDBJ databases">
        <title>Genome sequencing reveals origins of a unique bacterial endosymbiosis in the earliest lineages of terrestrial Fungi.</title>
        <authorList>
            <consortium name="DOE Joint Genome Institute"/>
            <person name="Uehling J."/>
            <person name="Gryganskyi A."/>
            <person name="Hameed K."/>
            <person name="Tschaplinski T."/>
            <person name="Misztal P."/>
            <person name="Wu S."/>
            <person name="Desiro A."/>
            <person name="Vande Pol N."/>
            <person name="Du Z.-Y."/>
            <person name="Zienkiewicz A."/>
            <person name="Zienkiewicz K."/>
            <person name="Morin E."/>
            <person name="Tisserant E."/>
            <person name="Splivallo R."/>
            <person name="Hainaut M."/>
            <person name="Henrissat B."/>
            <person name="Ohm R."/>
            <person name="Kuo A."/>
            <person name="Yan J."/>
            <person name="Lipzen A."/>
            <person name="Nolan M."/>
            <person name="Labutti K."/>
            <person name="Barry K."/>
            <person name="Goldstein A."/>
            <person name="Labbe J."/>
            <person name="Schadt C."/>
            <person name="Tuskan G."/>
            <person name="Grigoriev I."/>
            <person name="Martin F."/>
            <person name="Vilgalys R."/>
            <person name="Bonito G."/>
        </authorList>
    </citation>
    <scope>NUCLEOTIDE SEQUENCE [LARGE SCALE GENOMIC DNA]</scope>
    <source>
        <strain evidence="2 3">AG-77</strain>
    </source>
</reference>